<dbReference type="Proteomes" id="UP001261666">
    <property type="component" value="Unassembled WGS sequence"/>
</dbReference>
<gene>
    <name evidence="1" type="ORF">QE364_001143</name>
</gene>
<keyword evidence="2" id="KW-1185">Reference proteome</keyword>
<reference evidence="1" key="1">
    <citation type="submission" date="2023-08" db="EMBL/GenBank/DDBJ databases">
        <title>Functional and genomic diversity of the sorghum phyllosphere microbiome.</title>
        <authorList>
            <person name="Shade A."/>
        </authorList>
    </citation>
    <scope>NUCLEOTIDE SEQUENCE</scope>
    <source>
        <strain evidence="1">SORGH_AS_0885</strain>
    </source>
</reference>
<protein>
    <submittedName>
        <fullName evidence="1">Signal transduction histidine kinase</fullName>
    </submittedName>
</protein>
<comment type="caution">
    <text evidence="1">The sequence shown here is derived from an EMBL/GenBank/DDBJ whole genome shotgun (WGS) entry which is preliminary data.</text>
</comment>
<organism evidence="1 2">
    <name type="scientific">Nocardioides zeae</name>
    <dbReference type="NCBI Taxonomy" id="1457234"/>
    <lineage>
        <taxon>Bacteria</taxon>
        <taxon>Bacillati</taxon>
        <taxon>Actinomycetota</taxon>
        <taxon>Actinomycetes</taxon>
        <taxon>Propionibacteriales</taxon>
        <taxon>Nocardioidaceae</taxon>
        <taxon>Nocardioides</taxon>
    </lineage>
</organism>
<evidence type="ECO:0000313" key="2">
    <source>
        <dbReference type="Proteomes" id="UP001261666"/>
    </source>
</evidence>
<accession>A0ACC6IFR9</accession>
<sequence length="675" mass="70602">MVTSEQVARPLVRPADRRGLLWLPLWAVLVAGLTVLGRLTATEPGAPSLVVPSAGVAVLWLLSRRVSIISLDGLALTALLLAVVLLSGLSVVVGVALLLGVVAQVALTAALLRRWCPEVWGVGRGGEAVDSSRDLLHLVGAVAAGGLAGGLVAVLGLLVEGAAPGPLDGALLVGRAVAGGVFVVPPALVVGRAWAVRRGDRADGRAADQPADQGGPWELAALVVASVALYGLAFVPDSLPLAFPLLIVTGWVALRFSTATAAVHGVLAGITVVVCTLQGSGPFAVTDDPRMGAVLAQLYVCVVIVAALTLGVGRDERRQLLREVRHAQADAQRQFSLMRTMVDTMPEGVLVLEGEDRVLLRNPGASVIGEEGSFTLHDLAGRPLPPDRMPSTRALRGEDVVERILVRMADGSTELLVEVTATPLPRDEDLPPRAVVVARDVTAEELQRRELAAFAGVVAHDLKNPLATIDGWVALLADEIEDGDPADGALVRQVVDKVQSASGRMQSLIRHLLQHATSRDAELHAVDIDMTALVQDIVAGREAGGAVRVEALPVVHGDENMLRQLFENLVGNALKYVVPGEPARVVVDGHATEDGAVLLAVTDNGVGIPDDSKDLVFQQFYRAHASAYSGTGLGLAICRRIVDRHQGAIAVRDNPAGRGTRIEVVLPGARDAAEG</sequence>
<keyword evidence="1" id="KW-0808">Transferase</keyword>
<proteinExistence type="predicted"/>
<dbReference type="EMBL" id="JAVIZJ010000003">
    <property type="protein sequence ID" value="MDR6209443.1"/>
    <property type="molecule type" value="Genomic_DNA"/>
</dbReference>
<keyword evidence="1" id="KW-0418">Kinase</keyword>
<name>A0ACC6IFR9_9ACTN</name>
<evidence type="ECO:0000313" key="1">
    <source>
        <dbReference type="EMBL" id="MDR6209443.1"/>
    </source>
</evidence>